<evidence type="ECO:0000256" key="3">
    <source>
        <dbReference type="SAM" id="MobiDB-lite"/>
    </source>
</evidence>
<organism evidence="5 6">
    <name type="scientific">Allomyces macrogynus (strain ATCC 38327)</name>
    <name type="common">Allomyces javanicus var. macrogynus</name>
    <dbReference type="NCBI Taxonomy" id="578462"/>
    <lineage>
        <taxon>Eukaryota</taxon>
        <taxon>Fungi</taxon>
        <taxon>Fungi incertae sedis</taxon>
        <taxon>Blastocladiomycota</taxon>
        <taxon>Blastocladiomycetes</taxon>
        <taxon>Blastocladiales</taxon>
        <taxon>Blastocladiaceae</taxon>
        <taxon>Allomyces</taxon>
    </lineage>
</organism>
<dbReference type="PANTHER" id="PTHR12121">
    <property type="entry name" value="CARBON CATABOLITE REPRESSOR PROTEIN 4"/>
    <property type="match status" value="1"/>
</dbReference>
<dbReference type="OrthoDB" id="428734at2759"/>
<evidence type="ECO:0000313" key="6">
    <source>
        <dbReference type="Proteomes" id="UP000054350"/>
    </source>
</evidence>
<feature type="domain" description="Endonuclease/exonuclease/phosphatase" evidence="4">
    <location>
        <begin position="73"/>
        <end position="436"/>
    </location>
</feature>
<feature type="region of interest" description="Disordered" evidence="3">
    <location>
        <begin position="272"/>
        <end position="302"/>
    </location>
</feature>
<dbReference type="InterPro" id="IPR050410">
    <property type="entry name" value="CCR4/nocturin_mRNA_transcr"/>
</dbReference>
<keyword evidence="6" id="KW-1185">Reference proteome</keyword>
<feature type="region of interest" description="Disordered" evidence="3">
    <location>
        <begin position="472"/>
        <end position="494"/>
    </location>
</feature>
<comment type="similarity">
    <text evidence="1">Belongs to the CCR4/nocturin family.</text>
</comment>
<dbReference type="VEuPathDB" id="FungiDB:AMAG_09078"/>
<keyword evidence="2" id="KW-0378">Hydrolase</keyword>
<dbReference type="GO" id="GO:0000175">
    <property type="term" value="F:3'-5'-RNA exonuclease activity"/>
    <property type="evidence" value="ECO:0007669"/>
    <property type="project" value="TreeGrafter"/>
</dbReference>
<dbReference type="STRING" id="578462.A0A0L0SNT0"/>
<protein>
    <recommendedName>
        <fullName evidence="4">Endonuclease/exonuclease/phosphatase domain-containing protein</fullName>
    </recommendedName>
</protein>
<evidence type="ECO:0000313" key="5">
    <source>
        <dbReference type="EMBL" id="KNE64020.1"/>
    </source>
</evidence>
<proteinExistence type="inferred from homology"/>
<accession>A0A0L0SNT0</accession>
<dbReference type="InterPro" id="IPR036691">
    <property type="entry name" value="Endo/exonu/phosph_ase_sf"/>
</dbReference>
<dbReference type="Proteomes" id="UP000054350">
    <property type="component" value="Unassembled WGS sequence"/>
</dbReference>
<dbReference type="OMA" id="YTHYWKT"/>
<reference evidence="6" key="2">
    <citation type="submission" date="2009-11" db="EMBL/GenBank/DDBJ databases">
        <title>The Genome Sequence of Allomyces macrogynus strain ATCC 38327.</title>
        <authorList>
            <consortium name="The Broad Institute Genome Sequencing Platform"/>
            <person name="Russ C."/>
            <person name="Cuomo C."/>
            <person name="Shea T."/>
            <person name="Young S.K."/>
            <person name="Zeng Q."/>
            <person name="Koehrsen M."/>
            <person name="Haas B."/>
            <person name="Borodovsky M."/>
            <person name="Guigo R."/>
            <person name="Alvarado L."/>
            <person name="Berlin A."/>
            <person name="Borenstein D."/>
            <person name="Chen Z."/>
            <person name="Engels R."/>
            <person name="Freedman E."/>
            <person name="Gellesch M."/>
            <person name="Goldberg J."/>
            <person name="Griggs A."/>
            <person name="Gujja S."/>
            <person name="Heiman D."/>
            <person name="Hepburn T."/>
            <person name="Howarth C."/>
            <person name="Jen D."/>
            <person name="Larson L."/>
            <person name="Lewis B."/>
            <person name="Mehta T."/>
            <person name="Park D."/>
            <person name="Pearson M."/>
            <person name="Roberts A."/>
            <person name="Saif S."/>
            <person name="Shenoy N."/>
            <person name="Sisk P."/>
            <person name="Stolte C."/>
            <person name="Sykes S."/>
            <person name="Walk T."/>
            <person name="White J."/>
            <person name="Yandava C."/>
            <person name="Burger G."/>
            <person name="Gray M.W."/>
            <person name="Holland P.W.H."/>
            <person name="King N."/>
            <person name="Lang F.B.F."/>
            <person name="Roger A.J."/>
            <person name="Ruiz-Trillo I."/>
            <person name="Lander E."/>
            <person name="Nusbaum C."/>
        </authorList>
    </citation>
    <scope>NUCLEOTIDE SEQUENCE [LARGE SCALE GENOMIC DNA]</scope>
    <source>
        <strain evidence="6">ATCC 38327</strain>
    </source>
</reference>
<dbReference type="eggNOG" id="KOG2338">
    <property type="taxonomic scope" value="Eukaryota"/>
</dbReference>
<dbReference type="EMBL" id="GG745343">
    <property type="protein sequence ID" value="KNE64020.1"/>
    <property type="molecule type" value="Genomic_DNA"/>
</dbReference>
<name>A0A0L0SNT0_ALLM3</name>
<evidence type="ECO:0000256" key="2">
    <source>
        <dbReference type="ARBA" id="ARBA00022801"/>
    </source>
</evidence>
<dbReference type="GO" id="GO:0006139">
    <property type="term" value="P:nucleobase-containing compound metabolic process"/>
    <property type="evidence" value="ECO:0007669"/>
    <property type="project" value="UniProtKB-ARBA"/>
</dbReference>
<gene>
    <name evidence="5" type="ORF">AMAG_09078</name>
</gene>
<dbReference type="AlphaFoldDB" id="A0A0L0SNT0"/>
<reference evidence="5 6" key="1">
    <citation type="submission" date="2009-11" db="EMBL/GenBank/DDBJ databases">
        <title>Annotation of Allomyces macrogynus ATCC 38327.</title>
        <authorList>
            <consortium name="The Broad Institute Genome Sequencing Platform"/>
            <person name="Russ C."/>
            <person name="Cuomo C."/>
            <person name="Burger G."/>
            <person name="Gray M.W."/>
            <person name="Holland P.W.H."/>
            <person name="King N."/>
            <person name="Lang F.B.F."/>
            <person name="Roger A.J."/>
            <person name="Ruiz-Trillo I."/>
            <person name="Young S.K."/>
            <person name="Zeng Q."/>
            <person name="Gargeya S."/>
            <person name="Fitzgerald M."/>
            <person name="Haas B."/>
            <person name="Abouelleil A."/>
            <person name="Alvarado L."/>
            <person name="Arachchi H.M."/>
            <person name="Berlin A."/>
            <person name="Chapman S.B."/>
            <person name="Gearin G."/>
            <person name="Goldberg J."/>
            <person name="Griggs A."/>
            <person name="Gujja S."/>
            <person name="Hansen M."/>
            <person name="Heiman D."/>
            <person name="Howarth C."/>
            <person name="Larimer J."/>
            <person name="Lui A."/>
            <person name="MacDonald P.J.P."/>
            <person name="McCowen C."/>
            <person name="Montmayeur A."/>
            <person name="Murphy C."/>
            <person name="Neiman D."/>
            <person name="Pearson M."/>
            <person name="Priest M."/>
            <person name="Roberts A."/>
            <person name="Saif S."/>
            <person name="Shea T."/>
            <person name="Sisk P."/>
            <person name="Stolte C."/>
            <person name="Sykes S."/>
            <person name="Wortman J."/>
            <person name="Nusbaum C."/>
            <person name="Birren B."/>
        </authorList>
    </citation>
    <scope>NUCLEOTIDE SEQUENCE [LARGE SCALE GENOMIC DNA]</scope>
    <source>
        <strain evidence="5 6">ATCC 38327</strain>
    </source>
</reference>
<dbReference type="InterPro" id="IPR005135">
    <property type="entry name" value="Endo/exonuclease/phosphatase"/>
</dbReference>
<evidence type="ECO:0000256" key="1">
    <source>
        <dbReference type="ARBA" id="ARBA00010774"/>
    </source>
</evidence>
<evidence type="ECO:0000259" key="4">
    <source>
        <dbReference type="Pfam" id="PF03372"/>
    </source>
</evidence>
<dbReference type="Gene3D" id="3.60.10.10">
    <property type="entry name" value="Endonuclease/exonuclease/phosphatase"/>
    <property type="match status" value="1"/>
</dbReference>
<sequence>MAAIVQVEAAALPAMRLVHRAMLAVPPCLQNPAAAALLNQSNLPPSSPAIDQAAEPNPNASPIAADSISLTVCSWNVLAQCLIRRDMFSAETPKDALRWKPRASLLMSRVSTLNPDLLCLQEVDRVDELWDSELTIRGYQHLHRHKDAGRHGCLIAWRAATWDLVRSHKIVFDASPLTHPTAIHPKTGNIAIMVELKHRQSQKSIVVTNHHLYWVPRGSYLRLRQLYVLMDALAKFNDQDLPVITCGDFNGQPQRPEYCVLTKRALTPSQIEDLLDIPNKDEDVRQPKKSRSPTPTNNLAPIDSAALASPSESGATSADSALAPTPSLAATAANPPRTLSPDTELVAPETMVDLPPLDLVAKFDAFPRCYSAYANYRDIDPDVHAQRNDDFHEPAWTNVADTFRGCLDYILMIDPTASAATDSAAFPFRVHEILALPSDDEVGVAGLPNLVHASDHVAIMAKIEIVTPRTAHRDAVASDSSTSAGNQQEDEATG</sequence>
<dbReference type="SUPFAM" id="SSF56219">
    <property type="entry name" value="DNase I-like"/>
    <property type="match status" value="1"/>
</dbReference>
<feature type="compositionally biased region" description="Polar residues" evidence="3">
    <location>
        <begin position="478"/>
        <end position="487"/>
    </location>
</feature>
<dbReference type="PANTHER" id="PTHR12121:SF45">
    <property type="entry name" value="NOCTURNIN"/>
    <property type="match status" value="1"/>
</dbReference>
<dbReference type="Pfam" id="PF03372">
    <property type="entry name" value="Exo_endo_phos"/>
    <property type="match status" value="1"/>
</dbReference>